<dbReference type="OrthoDB" id="1696867at2"/>
<protein>
    <recommendedName>
        <fullName evidence="4">Lipoprotein</fullName>
    </recommendedName>
</protein>
<feature type="signal peptide" evidence="1">
    <location>
        <begin position="1"/>
        <end position="22"/>
    </location>
</feature>
<dbReference type="EMBL" id="UGSZ01000001">
    <property type="protein sequence ID" value="SUB56438.1"/>
    <property type="molecule type" value="Genomic_DNA"/>
</dbReference>
<accession>A0A379C2Y7</accession>
<dbReference type="AlphaFoldDB" id="A0A379C2Y7"/>
<name>A0A379C2Y7_9FIRM</name>
<feature type="chain" id="PRO_5039388401" description="Lipoprotein" evidence="1">
    <location>
        <begin position="23"/>
        <end position="260"/>
    </location>
</feature>
<dbReference type="RefSeq" id="WP_019034620.1">
    <property type="nucleotide sequence ID" value="NZ_UGSZ01000001.1"/>
</dbReference>
<proteinExistence type="predicted"/>
<dbReference type="Pfam" id="PF20316">
    <property type="entry name" value="DUF6612"/>
    <property type="match status" value="1"/>
</dbReference>
<evidence type="ECO:0000256" key="1">
    <source>
        <dbReference type="SAM" id="SignalP"/>
    </source>
</evidence>
<reference evidence="2 3" key="1">
    <citation type="submission" date="2018-06" db="EMBL/GenBank/DDBJ databases">
        <authorList>
            <consortium name="Pathogen Informatics"/>
            <person name="Doyle S."/>
        </authorList>
    </citation>
    <scope>NUCLEOTIDE SEQUENCE [LARGE SCALE GENOMIC DNA]</scope>
    <source>
        <strain evidence="2 3">NCTC13149</strain>
    </source>
</reference>
<sequence length="260" mass="30233">MKESKKFLITLVLTMIFLLACSKNSDKTEKTGKIPEDKNKVISSFIDDEDLKSYTLKTESLWQVDSPDKKEKTKSMGLFETIKDEKISHIKWENDEGDNKSQNEEFIIGNVIFNRDNKGKWTKLSTDKKLSDGKENKTYFTGKTLISSKIILNKLGKYIKLTEDKSFYIAELDSNSSNIKEIRKIIFPNDEDKSFFGELTSLKGKFVFRKDNFYPNSFELQGEFLNKDNNEHTIIRQRGAYDKVNKLEKIEIPIEITNLF</sequence>
<dbReference type="Proteomes" id="UP000255517">
    <property type="component" value="Unassembled WGS sequence"/>
</dbReference>
<gene>
    <name evidence="2" type="ORF">NCTC13149_00209</name>
</gene>
<dbReference type="InterPro" id="IPR046720">
    <property type="entry name" value="DUF6612"/>
</dbReference>
<keyword evidence="1" id="KW-0732">Signal</keyword>
<dbReference type="PROSITE" id="PS51257">
    <property type="entry name" value="PROKAR_LIPOPROTEIN"/>
    <property type="match status" value="1"/>
</dbReference>
<evidence type="ECO:0000313" key="3">
    <source>
        <dbReference type="Proteomes" id="UP000255517"/>
    </source>
</evidence>
<evidence type="ECO:0000313" key="2">
    <source>
        <dbReference type="EMBL" id="SUB56438.1"/>
    </source>
</evidence>
<dbReference type="STRING" id="1122949.GCA_000378725_00778"/>
<evidence type="ECO:0008006" key="4">
    <source>
        <dbReference type="Google" id="ProtNLM"/>
    </source>
</evidence>
<organism evidence="2 3">
    <name type="scientific">Peptoniphilus lacrimalis</name>
    <dbReference type="NCBI Taxonomy" id="33031"/>
    <lineage>
        <taxon>Bacteria</taxon>
        <taxon>Bacillati</taxon>
        <taxon>Bacillota</taxon>
        <taxon>Tissierellia</taxon>
        <taxon>Tissierellales</taxon>
        <taxon>Peptoniphilaceae</taxon>
        <taxon>Peptoniphilus</taxon>
    </lineage>
</organism>